<keyword evidence="1" id="KW-0812">Transmembrane</keyword>
<dbReference type="EMBL" id="JQED01000005">
    <property type="protein sequence ID" value="KGJ94642.1"/>
    <property type="molecule type" value="Genomic_DNA"/>
</dbReference>
<dbReference type="OrthoDB" id="6293459at2"/>
<keyword evidence="1" id="KW-1133">Transmembrane helix</keyword>
<keyword evidence="1" id="KW-0472">Membrane</keyword>
<gene>
    <name evidence="2" type="ORF">ND2E_1831</name>
</gene>
<protein>
    <submittedName>
        <fullName evidence="2">Uncharacterized protein</fullName>
    </submittedName>
</protein>
<organism evidence="2 3">
    <name type="scientific">Colwellia psychrerythraea</name>
    <name type="common">Vibrio psychroerythus</name>
    <dbReference type="NCBI Taxonomy" id="28229"/>
    <lineage>
        <taxon>Bacteria</taxon>
        <taxon>Pseudomonadati</taxon>
        <taxon>Pseudomonadota</taxon>
        <taxon>Gammaproteobacteria</taxon>
        <taxon>Alteromonadales</taxon>
        <taxon>Colwelliaceae</taxon>
        <taxon>Colwellia</taxon>
    </lineage>
</organism>
<accession>A0A099KXT1</accession>
<dbReference type="PATRIC" id="fig|28229.4.peg.847"/>
<name>A0A099KXT1_COLPS</name>
<evidence type="ECO:0000313" key="3">
    <source>
        <dbReference type="Proteomes" id="UP000029843"/>
    </source>
</evidence>
<evidence type="ECO:0000256" key="1">
    <source>
        <dbReference type="SAM" id="Phobius"/>
    </source>
</evidence>
<dbReference type="Proteomes" id="UP000029843">
    <property type="component" value="Unassembled WGS sequence"/>
</dbReference>
<feature type="transmembrane region" description="Helical" evidence="1">
    <location>
        <begin position="35"/>
        <end position="54"/>
    </location>
</feature>
<feature type="transmembrane region" description="Helical" evidence="1">
    <location>
        <begin position="7"/>
        <end position="29"/>
    </location>
</feature>
<comment type="caution">
    <text evidence="2">The sequence shown here is derived from an EMBL/GenBank/DDBJ whole genome shotgun (WGS) entry which is preliminary data.</text>
</comment>
<evidence type="ECO:0000313" key="2">
    <source>
        <dbReference type="EMBL" id="KGJ94642.1"/>
    </source>
</evidence>
<proteinExistence type="predicted"/>
<sequence>MLHKTIVAILAGCLLSISIMLNLNYLLPLNIDQKLIIGLLVAFPMWAIAMVMSYSSKSAKQAWKRCGYPLVVSMSINAFYFIG</sequence>
<reference evidence="2 3" key="1">
    <citation type="submission" date="2014-08" db="EMBL/GenBank/DDBJ databases">
        <title>Genomic and Phenotypic Diversity of Colwellia psychrerythraea strains from Disparate Marine Basins.</title>
        <authorList>
            <person name="Techtmann S.M."/>
            <person name="Stelling S.C."/>
            <person name="Utturkar S.M."/>
            <person name="Alshibli N."/>
            <person name="Harris A."/>
            <person name="Brown S.D."/>
            <person name="Hazen T.C."/>
        </authorList>
    </citation>
    <scope>NUCLEOTIDE SEQUENCE [LARGE SCALE GENOMIC DNA]</scope>
    <source>
        <strain evidence="2 3">ND2E</strain>
    </source>
</reference>
<dbReference type="RefSeq" id="WP_033092568.1">
    <property type="nucleotide sequence ID" value="NZ_JQED01000005.1"/>
</dbReference>
<dbReference type="AlphaFoldDB" id="A0A099KXT1"/>